<feature type="region of interest" description="Disordered" evidence="1">
    <location>
        <begin position="78"/>
        <end position="100"/>
    </location>
</feature>
<protein>
    <submittedName>
        <fullName evidence="3">Uncharacterized protein LOC127750632</fullName>
    </submittedName>
</protein>
<dbReference type="OrthoDB" id="7698716at2759"/>
<proteinExistence type="predicted"/>
<accession>A0A9C6X404</accession>
<gene>
    <name evidence="3" type="primary">LOC127750632</name>
</gene>
<evidence type="ECO:0000313" key="2">
    <source>
        <dbReference type="Proteomes" id="UP000504606"/>
    </source>
</evidence>
<name>A0A9C6X404_FRAOC</name>
<dbReference type="AlphaFoldDB" id="A0A9C6X404"/>
<dbReference type="GeneID" id="127750632"/>
<organism evidence="2 3">
    <name type="scientific">Frankliniella occidentalis</name>
    <name type="common">Western flower thrips</name>
    <name type="synonym">Euthrips occidentalis</name>
    <dbReference type="NCBI Taxonomy" id="133901"/>
    <lineage>
        <taxon>Eukaryota</taxon>
        <taxon>Metazoa</taxon>
        <taxon>Ecdysozoa</taxon>
        <taxon>Arthropoda</taxon>
        <taxon>Hexapoda</taxon>
        <taxon>Insecta</taxon>
        <taxon>Pterygota</taxon>
        <taxon>Neoptera</taxon>
        <taxon>Paraneoptera</taxon>
        <taxon>Thysanoptera</taxon>
        <taxon>Terebrantia</taxon>
        <taxon>Thripoidea</taxon>
        <taxon>Thripidae</taxon>
        <taxon>Frankliniella</taxon>
    </lineage>
</organism>
<keyword evidence="2" id="KW-1185">Reference proteome</keyword>
<feature type="compositionally biased region" description="Polar residues" evidence="1">
    <location>
        <begin position="80"/>
        <end position="96"/>
    </location>
</feature>
<evidence type="ECO:0000313" key="3">
    <source>
        <dbReference type="RefSeq" id="XP_052128733.1"/>
    </source>
</evidence>
<dbReference type="KEGG" id="foc:127750632"/>
<dbReference type="Proteomes" id="UP000504606">
    <property type="component" value="Unplaced"/>
</dbReference>
<dbReference type="RefSeq" id="XP_052128733.1">
    <property type="nucleotide sequence ID" value="XM_052272773.1"/>
</dbReference>
<sequence length="353" mass="39889">MPNALPDEVNDALATRHLEARHRSFICRAVVRKLIDSGKASNAHLLKAASKIRKRYSPMKRATDPQGKALYKKLVRTRLRQQSGPRSKSSKNSQPSAPLCAKEAREAMVQDWAAGKRSVTIMGPYLEATRALRNKEANKMKSLNLLIDYPALTIPQLLLQEFSAMDEIQVPVSLMKESWLMRLGHFRKYFSDHNIYRIDANFSVEQQTVMILESLHRMPLWLKNSRPKRGQADGVENRACRVLEIFPENTPLAEARPDSREPLRLTGIGEAMGTVNFFAISDAEPIFSTDDPIEALLLLLATYWTFHLSFGAANKSAVLFLAACVLGPVKMMSYVSRNDKFLDLCRDNFNLEV</sequence>
<reference evidence="3" key="1">
    <citation type="submission" date="2025-08" db="UniProtKB">
        <authorList>
            <consortium name="RefSeq"/>
        </authorList>
    </citation>
    <scope>IDENTIFICATION</scope>
    <source>
        <tissue evidence="3">Whole organism</tissue>
    </source>
</reference>
<evidence type="ECO:0000256" key="1">
    <source>
        <dbReference type="SAM" id="MobiDB-lite"/>
    </source>
</evidence>